<feature type="transmembrane region" description="Helical" evidence="3">
    <location>
        <begin position="106"/>
        <end position="123"/>
    </location>
</feature>
<dbReference type="InterPro" id="IPR003593">
    <property type="entry name" value="AAA+_ATPase"/>
</dbReference>
<keyword evidence="3" id="KW-1133">Transmembrane helix</keyword>
<protein>
    <recommendedName>
        <fullName evidence="4">ABC transporter domain-containing protein</fullName>
    </recommendedName>
</protein>
<dbReference type="Gene3D" id="3.40.50.300">
    <property type="entry name" value="P-loop containing nucleotide triphosphate hydrolases"/>
    <property type="match status" value="1"/>
</dbReference>
<keyword evidence="2" id="KW-0067">ATP-binding</keyword>
<dbReference type="InterPro" id="IPR039421">
    <property type="entry name" value="Type_1_exporter"/>
</dbReference>
<dbReference type="PANTHER" id="PTHR43394">
    <property type="entry name" value="ATP-DEPENDENT PERMEASE MDL1, MITOCHONDRIAL"/>
    <property type="match status" value="1"/>
</dbReference>
<evidence type="ECO:0000313" key="6">
    <source>
        <dbReference type="Proteomes" id="UP000559027"/>
    </source>
</evidence>
<dbReference type="Proteomes" id="UP000559027">
    <property type="component" value="Unassembled WGS sequence"/>
</dbReference>
<keyword evidence="3" id="KW-0812">Transmembrane</keyword>
<dbReference type="InterPro" id="IPR003439">
    <property type="entry name" value="ABC_transporter-like_ATP-bd"/>
</dbReference>
<evidence type="ECO:0000256" key="2">
    <source>
        <dbReference type="ARBA" id="ARBA00022840"/>
    </source>
</evidence>
<keyword evidence="3" id="KW-0472">Membrane</keyword>
<dbReference type="AlphaFoldDB" id="A0A8H5LI66"/>
<gene>
    <name evidence="5" type="ORF">D9756_001167</name>
</gene>
<sequence>MVALPVQVFKWGIFNVAYEPPRRYLGPDKSPLTLLRALFELSTYVWRFLFDILRIAPSVFFIYAASTAWLGSITAISLHMTCLILQQIEALAREKAHKMPYVPIELIVTISTWIALVVASVLMKRLKEDKELLLCGHLRAHFLPSFAKLSLSADIKFIHDQSARRHFPNSASFSEGGPGWNLLKGLAERSQALISFISESVVVYLVLCQKTLWDRWLLGGLLGLFFLVLIFSPSNGVSGAGYTFWTTNHAFNRLHRLYLIIFDPKFRETLAKDGLNESLYHEYRKCSSNLGVVKSDVITLACVLPPSWYWAVLRSLVLDYPMALCALILPWSSSPFLITTIVFFQSVTNVLGRTFERLQRVFDQRSISQLLAHAQALYRPLDQRNESQRKTVQYSPPGVKKGMDFHVRDVTFRYQGSTAGSTALKKISITIPANSFVLLVGSNGSGKTTLLKLIGGLLEPNSGEILVGGMPLADFEPLSVRKHTTFLMQSEEIYPMSLRENLLMAIPDFTLSKEEIQEKIDEAVQIGGAMQLIDRVGYEAILNPPTILAQSLQGCGNGIIGEAAIRELERNTLQRSAPISSGERQRFLAARSFMRLLNSDTRLLMVDEPTSGLDLVAERNLFEEFYRRSDGKTTIFVTHRFGSLAKQADMIVCMKNGEIVEAGRHDELMRLGGEYAGLYEAQQGIPRA</sequence>
<name>A0A8H5LI66_9AGAR</name>
<proteinExistence type="predicted"/>
<comment type="caution">
    <text evidence="5">The sequence shown here is derived from an EMBL/GenBank/DDBJ whole genome shotgun (WGS) entry which is preliminary data.</text>
</comment>
<dbReference type="SUPFAM" id="SSF52540">
    <property type="entry name" value="P-loop containing nucleoside triphosphate hydrolases"/>
    <property type="match status" value="1"/>
</dbReference>
<feature type="transmembrane region" description="Helical" evidence="3">
    <location>
        <begin position="61"/>
        <end position="85"/>
    </location>
</feature>
<evidence type="ECO:0000256" key="1">
    <source>
        <dbReference type="ARBA" id="ARBA00022741"/>
    </source>
</evidence>
<dbReference type="Pfam" id="PF00005">
    <property type="entry name" value="ABC_tran"/>
    <property type="match status" value="1"/>
</dbReference>
<keyword evidence="6" id="KW-1185">Reference proteome</keyword>
<accession>A0A8H5LI66</accession>
<dbReference type="PANTHER" id="PTHR43394:SF1">
    <property type="entry name" value="ATP-BINDING CASSETTE SUB-FAMILY B MEMBER 10, MITOCHONDRIAL"/>
    <property type="match status" value="1"/>
</dbReference>
<evidence type="ECO:0000259" key="4">
    <source>
        <dbReference type="PROSITE" id="PS50893"/>
    </source>
</evidence>
<dbReference type="GO" id="GO:0005524">
    <property type="term" value="F:ATP binding"/>
    <property type="evidence" value="ECO:0007669"/>
    <property type="project" value="UniProtKB-KW"/>
</dbReference>
<keyword evidence="1" id="KW-0547">Nucleotide-binding</keyword>
<evidence type="ECO:0000313" key="5">
    <source>
        <dbReference type="EMBL" id="KAF5358132.1"/>
    </source>
</evidence>
<organism evidence="5 6">
    <name type="scientific">Leucocoprinus leucothites</name>
    <dbReference type="NCBI Taxonomy" id="201217"/>
    <lineage>
        <taxon>Eukaryota</taxon>
        <taxon>Fungi</taxon>
        <taxon>Dikarya</taxon>
        <taxon>Basidiomycota</taxon>
        <taxon>Agaricomycotina</taxon>
        <taxon>Agaricomycetes</taxon>
        <taxon>Agaricomycetidae</taxon>
        <taxon>Agaricales</taxon>
        <taxon>Agaricineae</taxon>
        <taxon>Agaricaceae</taxon>
        <taxon>Leucocoprinus</taxon>
    </lineage>
</organism>
<dbReference type="GO" id="GO:0016887">
    <property type="term" value="F:ATP hydrolysis activity"/>
    <property type="evidence" value="ECO:0007669"/>
    <property type="project" value="InterPro"/>
</dbReference>
<reference evidence="5 6" key="1">
    <citation type="journal article" date="2020" name="ISME J.">
        <title>Uncovering the hidden diversity of litter-decomposition mechanisms in mushroom-forming fungi.</title>
        <authorList>
            <person name="Floudas D."/>
            <person name="Bentzer J."/>
            <person name="Ahren D."/>
            <person name="Johansson T."/>
            <person name="Persson P."/>
            <person name="Tunlid A."/>
        </authorList>
    </citation>
    <scope>NUCLEOTIDE SEQUENCE [LARGE SCALE GENOMIC DNA]</scope>
    <source>
        <strain evidence="5 6">CBS 146.42</strain>
    </source>
</reference>
<dbReference type="SMART" id="SM00382">
    <property type="entry name" value="AAA"/>
    <property type="match status" value="1"/>
</dbReference>
<feature type="transmembrane region" description="Helical" evidence="3">
    <location>
        <begin position="216"/>
        <end position="234"/>
    </location>
</feature>
<dbReference type="InterPro" id="IPR027417">
    <property type="entry name" value="P-loop_NTPase"/>
</dbReference>
<dbReference type="OrthoDB" id="6500128at2759"/>
<evidence type="ECO:0000256" key="3">
    <source>
        <dbReference type="SAM" id="Phobius"/>
    </source>
</evidence>
<dbReference type="EMBL" id="JAACJO010000005">
    <property type="protein sequence ID" value="KAF5358132.1"/>
    <property type="molecule type" value="Genomic_DNA"/>
</dbReference>
<dbReference type="PROSITE" id="PS50893">
    <property type="entry name" value="ABC_TRANSPORTER_2"/>
    <property type="match status" value="1"/>
</dbReference>
<feature type="domain" description="ABC transporter" evidence="4">
    <location>
        <begin position="405"/>
        <end position="681"/>
    </location>
</feature>
<dbReference type="GO" id="GO:0015421">
    <property type="term" value="F:ABC-type oligopeptide transporter activity"/>
    <property type="evidence" value="ECO:0007669"/>
    <property type="project" value="TreeGrafter"/>
</dbReference>